<name>A0ACB5TNM3_AMBMO</name>
<dbReference type="EMBL" id="BSXS01008331">
    <property type="protein sequence ID" value="GME92203.1"/>
    <property type="molecule type" value="Genomic_DNA"/>
</dbReference>
<comment type="caution">
    <text evidence="1">The sequence shown here is derived from an EMBL/GenBank/DDBJ whole genome shotgun (WGS) entry which is preliminary data.</text>
</comment>
<evidence type="ECO:0000313" key="2">
    <source>
        <dbReference type="Proteomes" id="UP001165064"/>
    </source>
</evidence>
<keyword evidence="2" id="KW-1185">Reference proteome</keyword>
<gene>
    <name evidence="1" type="ORF">Amon02_000905400</name>
</gene>
<organism evidence="1 2">
    <name type="scientific">Ambrosiozyma monospora</name>
    <name type="common">Yeast</name>
    <name type="synonym">Endomycopsis monosporus</name>
    <dbReference type="NCBI Taxonomy" id="43982"/>
    <lineage>
        <taxon>Eukaryota</taxon>
        <taxon>Fungi</taxon>
        <taxon>Dikarya</taxon>
        <taxon>Ascomycota</taxon>
        <taxon>Saccharomycotina</taxon>
        <taxon>Pichiomycetes</taxon>
        <taxon>Pichiales</taxon>
        <taxon>Pichiaceae</taxon>
        <taxon>Ambrosiozyma</taxon>
    </lineage>
</organism>
<sequence>MVEIIGSMAGSRVEFYKIHIGKKLEAVRRLQYALSRIDKRLSAPIVRDRDVSNPYCRSMIHAGWLMHLNQKRSVGEIRKHAKENWNNVSH</sequence>
<proteinExistence type="predicted"/>
<accession>A0ACB5TNM3</accession>
<protein>
    <submittedName>
        <fullName evidence="1">Unnamed protein product</fullName>
    </submittedName>
</protein>
<reference evidence="1" key="1">
    <citation type="submission" date="2023-04" db="EMBL/GenBank/DDBJ databases">
        <title>Ambrosiozyma monospora NBRC 10751.</title>
        <authorList>
            <person name="Ichikawa N."/>
            <person name="Sato H."/>
            <person name="Tonouchi N."/>
        </authorList>
    </citation>
    <scope>NUCLEOTIDE SEQUENCE</scope>
    <source>
        <strain evidence="1">NBRC 10751</strain>
    </source>
</reference>
<evidence type="ECO:0000313" key="1">
    <source>
        <dbReference type="EMBL" id="GME92203.1"/>
    </source>
</evidence>
<dbReference type="Proteomes" id="UP001165064">
    <property type="component" value="Unassembled WGS sequence"/>
</dbReference>